<keyword evidence="3" id="KW-1185">Reference proteome</keyword>
<name>A0ABU1WLD3_9BURK</name>
<accession>A0ABU1WLD3</accession>
<organism evidence="2 3">
    <name type="scientific">Hydrogenophaga palleronii</name>
    <dbReference type="NCBI Taxonomy" id="65655"/>
    <lineage>
        <taxon>Bacteria</taxon>
        <taxon>Pseudomonadati</taxon>
        <taxon>Pseudomonadota</taxon>
        <taxon>Betaproteobacteria</taxon>
        <taxon>Burkholderiales</taxon>
        <taxon>Comamonadaceae</taxon>
        <taxon>Hydrogenophaga</taxon>
    </lineage>
</organism>
<dbReference type="EMBL" id="JAVDWU010000004">
    <property type="protein sequence ID" value="MDR7150101.1"/>
    <property type="molecule type" value="Genomic_DNA"/>
</dbReference>
<feature type="compositionally biased region" description="Basic and acidic residues" evidence="1">
    <location>
        <begin position="13"/>
        <end position="29"/>
    </location>
</feature>
<comment type="caution">
    <text evidence="2">The sequence shown here is derived from an EMBL/GenBank/DDBJ whole genome shotgun (WGS) entry which is preliminary data.</text>
</comment>
<feature type="region of interest" description="Disordered" evidence="1">
    <location>
        <begin position="1"/>
        <end position="29"/>
    </location>
</feature>
<protein>
    <submittedName>
        <fullName evidence="2">Uncharacterized protein</fullName>
    </submittedName>
</protein>
<dbReference type="Proteomes" id="UP001265700">
    <property type="component" value="Unassembled WGS sequence"/>
</dbReference>
<sequence length="29" mass="3367">MGQRKAQSYVDNRQQEKIKDLAEASDNSR</sequence>
<evidence type="ECO:0000256" key="1">
    <source>
        <dbReference type="SAM" id="MobiDB-lite"/>
    </source>
</evidence>
<proteinExistence type="predicted"/>
<feature type="compositionally biased region" description="Polar residues" evidence="1">
    <location>
        <begin position="1"/>
        <end position="12"/>
    </location>
</feature>
<gene>
    <name evidence="2" type="ORF">J2W49_002059</name>
</gene>
<evidence type="ECO:0000313" key="2">
    <source>
        <dbReference type="EMBL" id="MDR7150101.1"/>
    </source>
</evidence>
<reference evidence="2 3" key="1">
    <citation type="submission" date="2023-07" db="EMBL/GenBank/DDBJ databases">
        <title>Sorghum-associated microbial communities from plants grown in Nebraska, USA.</title>
        <authorList>
            <person name="Schachtman D."/>
        </authorList>
    </citation>
    <scope>NUCLEOTIDE SEQUENCE [LARGE SCALE GENOMIC DNA]</scope>
    <source>
        <strain evidence="2 3">4249</strain>
    </source>
</reference>
<evidence type="ECO:0000313" key="3">
    <source>
        <dbReference type="Proteomes" id="UP001265700"/>
    </source>
</evidence>